<accession>F3YXN4</accession>
<dbReference type="CDD" id="cd06225">
    <property type="entry name" value="HAMP"/>
    <property type="match status" value="1"/>
</dbReference>
<dbReference type="SMART" id="SM00388">
    <property type="entry name" value="HisKA"/>
    <property type="match status" value="1"/>
</dbReference>
<dbReference type="InterPro" id="IPR036097">
    <property type="entry name" value="HisK_dim/P_sf"/>
</dbReference>
<dbReference type="SUPFAM" id="SSF158472">
    <property type="entry name" value="HAMP domain-like"/>
    <property type="match status" value="1"/>
</dbReference>
<dbReference type="AlphaFoldDB" id="F3YXN4"/>
<evidence type="ECO:0000256" key="6">
    <source>
        <dbReference type="ARBA" id="ARBA00022692"/>
    </source>
</evidence>
<keyword evidence="15" id="KW-1185">Reference proteome</keyword>
<dbReference type="InterPro" id="IPR036890">
    <property type="entry name" value="HATPase_C_sf"/>
</dbReference>
<dbReference type="SUPFAM" id="SSF47384">
    <property type="entry name" value="Homodimeric domain of signal transducing histidine kinase"/>
    <property type="match status" value="1"/>
</dbReference>
<dbReference type="Pfam" id="PF02518">
    <property type="entry name" value="HATPase_c"/>
    <property type="match status" value="1"/>
</dbReference>
<dbReference type="PRINTS" id="PR00344">
    <property type="entry name" value="BCTRLSENSOR"/>
</dbReference>
<dbReference type="PROSITE" id="PS50109">
    <property type="entry name" value="HIS_KIN"/>
    <property type="match status" value="1"/>
</dbReference>
<dbReference type="eggNOG" id="COG2205">
    <property type="taxonomic scope" value="Bacteria"/>
</dbReference>
<dbReference type="KEGG" id="daf:Desaf_1135"/>
<dbReference type="Gene3D" id="3.30.565.10">
    <property type="entry name" value="Histidine kinase-like ATPase, C-terminal domain"/>
    <property type="match status" value="1"/>
</dbReference>
<dbReference type="HOGENOM" id="CLU_000445_89_6_7"/>
<feature type="domain" description="Histidine kinase" evidence="12">
    <location>
        <begin position="244"/>
        <end position="462"/>
    </location>
</feature>
<comment type="subcellular location">
    <subcellularLocation>
        <location evidence="2">Membrane</location>
    </subcellularLocation>
</comment>
<evidence type="ECO:0000256" key="5">
    <source>
        <dbReference type="ARBA" id="ARBA00022679"/>
    </source>
</evidence>
<comment type="catalytic activity">
    <reaction evidence="1">
        <text>ATP + protein L-histidine = ADP + protein N-phospho-L-histidine.</text>
        <dbReference type="EC" id="2.7.13.3"/>
    </reaction>
</comment>
<dbReference type="InterPro" id="IPR004358">
    <property type="entry name" value="Sig_transdc_His_kin-like_C"/>
</dbReference>
<dbReference type="PANTHER" id="PTHR45436:SF8">
    <property type="entry name" value="HISTIDINE KINASE"/>
    <property type="match status" value="1"/>
</dbReference>
<dbReference type="Gene3D" id="6.10.340.10">
    <property type="match status" value="1"/>
</dbReference>
<dbReference type="CDD" id="cd00082">
    <property type="entry name" value="HisKA"/>
    <property type="match status" value="1"/>
</dbReference>
<dbReference type="EMBL" id="CP003221">
    <property type="protein sequence ID" value="EGJ49478.1"/>
    <property type="molecule type" value="Genomic_DNA"/>
</dbReference>
<evidence type="ECO:0000313" key="15">
    <source>
        <dbReference type="Proteomes" id="UP000007844"/>
    </source>
</evidence>
<evidence type="ECO:0000259" key="12">
    <source>
        <dbReference type="PROSITE" id="PS50109"/>
    </source>
</evidence>
<dbReference type="InterPro" id="IPR050428">
    <property type="entry name" value="TCS_sensor_his_kinase"/>
</dbReference>
<organism evidence="14 15">
    <name type="scientific">Desulfocurvibacter africanus subsp. africanus str. Walvis Bay</name>
    <dbReference type="NCBI Taxonomy" id="690850"/>
    <lineage>
        <taxon>Bacteria</taxon>
        <taxon>Pseudomonadati</taxon>
        <taxon>Thermodesulfobacteriota</taxon>
        <taxon>Desulfovibrionia</taxon>
        <taxon>Desulfovibrionales</taxon>
        <taxon>Desulfovibrionaceae</taxon>
        <taxon>Desulfocurvibacter</taxon>
    </lineage>
</organism>
<gene>
    <name evidence="14" type="ORF">Desaf_1135</name>
</gene>
<dbReference type="InterPro" id="IPR003594">
    <property type="entry name" value="HATPase_dom"/>
</dbReference>
<dbReference type="RefSeq" id="WP_014259285.1">
    <property type="nucleotide sequence ID" value="NC_016629.1"/>
</dbReference>
<dbReference type="InterPro" id="IPR005467">
    <property type="entry name" value="His_kinase_dom"/>
</dbReference>
<name>F3YXN4_DESAF</name>
<evidence type="ECO:0000256" key="1">
    <source>
        <dbReference type="ARBA" id="ARBA00000085"/>
    </source>
</evidence>
<dbReference type="Pfam" id="PF00672">
    <property type="entry name" value="HAMP"/>
    <property type="match status" value="1"/>
</dbReference>
<sequence length="462" mass="50953">MPVRLLHSTTFRFSLLYMLLFGASVLMLLGYIYWTTAGFMERQTDETIAAEVLSLSEQYRLLGLGGIQRSIAKRLSAETGHDSFYLLADNNQRLLAGNLPSDALREIVPIINERNWLTASFRIGRRHVPIRFHLVALPGNYTLMVGRDITDLRLIQTLIIDSLIWGLAMTMILGLVGGLVMSRGLLSRLESINRTSRGIMEGELSRRVPTDGSGDEFDQLALNLNRMLDQIEVLLASIRQVSDNIAHDLRTPLNRLRSRLEVVLLEERDQQTYREALERTIAETEDILGTFNALLRIAQAEAGTSREDSQLLDMACIVGDAVELYAPLAEEQGLALRMELSSGLTVRGNRHLLSQAVANLLDNAIKYTPEGGEVLVSLTKDGNGCLLSVADTGPGVPEAERGKVLTRFYRLEHSRSTPGSGLGLSLVAAVARLHKASLSLADNRPGEPAPGLRVDLFFPNCV</sequence>
<keyword evidence="8 11" id="KW-1133">Transmembrane helix</keyword>
<keyword evidence="4" id="KW-0597">Phosphoprotein</keyword>
<evidence type="ECO:0000313" key="14">
    <source>
        <dbReference type="EMBL" id="EGJ49478.1"/>
    </source>
</evidence>
<feature type="transmembrane region" description="Helical" evidence="11">
    <location>
        <begin position="163"/>
        <end position="186"/>
    </location>
</feature>
<dbReference type="PANTHER" id="PTHR45436">
    <property type="entry name" value="SENSOR HISTIDINE KINASE YKOH"/>
    <property type="match status" value="1"/>
</dbReference>
<dbReference type="STRING" id="690850.Desaf_1135"/>
<reference evidence="14 15" key="1">
    <citation type="journal article" date="2011" name="J. Bacteriol.">
        <title>Genome sequence of the mercury-methylating and pleomorphic Desulfovibrio africanus Strain Walvis Bay.</title>
        <authorList>
            <person name="Brown S.D."/>
            <person name="Wall J.D."/>
            <person name="Kucken A.M."/>
            <person name="Gilmour C.C."/>
            <person name="Podar M."/>
            <person name="Brandt C.C."/>
            <person name="Teshima H."/>
            <person name="Detter J.C."/>
            <person name="Han C.S."/>
            <person name="Land M.L."/>
            <person name="Lucas S."/>
            <person name="Han J."/>
            <person name="Pennacchio L."/>
            <person name="Nolan M."/>
            <person name="Pitluck S."/>
            <person name="Woyke T."/>
            <person name="Goodwin L."/>
            <person name="Palumbo A.V."/>
            <person name="Elias D.A."/>
        </authorList>
    </citation>
    <scope>NUCLEOTIDE SEQUENCE [LARGE SCALE GENOMIC DNA]</scope>
    <source>
        <strain evidence="14 15">Walvis Bay</strain>
    </source>
</reference>
<protein>
    <recommendedName>
        <fullName evidence="3">histidine kinase</fullName>
        <ecNumber evidence="3">2.7.13.3</ecNumber>
    </recommendedName>
</protein>
<dbReference type="SMART" id="SM00304">
    <property type="entry name" value="HAMP"/>
    <property type="match status" value="1"/>
</dbReference>
<dbReference type="Gene3D" id="1.10.287.130">
    <property type="match status" value="1"/>
</dbReference>
<dbReference type="Pfam" id="PF00512">
    <property type="entry name" value="HisKA"/>
    <property type="match status" value="1"/>
</dbReference>
<dbReference type="EC" id="2.7.13.3" evidence="3"/>
<keyword evidence="6 11" id="KW-0812">Transmembrane</keyword>
<keyword evidence="5" id="KW-0808">Transferase</keyword>
<evidence type="ECO:0000256" key="4">
    <source>
        <dbReference type="ARBA" id="ARBA00022553"/>
    </source>
</evidence>
<dbReference type="SUPFAM" id="SSF55874">
    <property type="entry name" value="ATPase domain of HSP90 chaperone/DNA topoisomerase II/histidine kinase"/>
    <property type="match status" value="1"/>
</dbReference>
<evidence type="ECO:0000259" key="13">
    <source>
        <dbReference type="PROSITE" id="PS50885"/>
    </source>
</evidence>
<dbReference type="GO" id="GO:0000155">
    <property type="term" value="F:phosphorelay sensor kinase activity"/>
    <property type="evidence" value="ECO:0007669"/>
    <property type="project" value="InterPro"/>
</dbReference>
<dbReference type="InterPro" id="IPR003660">
    <property type="entry name" value="HAMP_dom"/>
</dbReference>
<feature type="domain" description="HAMP" evidence="13">
    <location>
        <begin position="183"/>
        <end position="236"/>
    </location>
</feature>
<evidence type="ECO:0000256" key="11">
    <source>
        <dbReference type="SAM" id="Phobius"/>
    </source>
</evidence>
<dbReference type="SMART" id="SM00387">
    <property type="entry name" value="HATPase_c"/>
    <property type="match status" value="1"/>
</dbReference>
<evidence type="ECO:0000256" key="10">
    <source>
        <dbReference type="ARBA" id="ARBA00023136"/>
    </source>
</evidence>
<evidence type="ECO:0000256" key="9">
    <source>
        <dbReference type="ARBA" id="ARBA00023012"/>
    </source>
</evidence>
<keyword evidence="9" id="KW-0902">Two-component regulatory system</keyword>
<evidence type="ECO:0000256" key="8">
    <source>
        <dbReference type="ARBA" id="ARBA00022989"/>
    </source>
</evidence>
<keyword evidence="7 14" id="KW-0418">Kinase</keyword>
<dbReference type="GO" id="GO:0005886">
    <property type="term" value="C:plasma membrane"/>
    <property type="evidence" value="ECO:0007669"/>
    <property type="project" value="TreeGrafter"/>
</dbReference>
<evidence type="ECO:0000256" key="3">
    <source>
        <dbReference type="ARBA" id="ARBA00012438"/>
    </source>
</evidence>
<proteinExistence type="predicted"/>
<dbReference type="PROSITE" id="PS50885">
    <property type="entry name" value="HAMP"/>
    <property type="match status" value="1"/>
</dbReference>
<evidence type="ECO:0000256" key="7">
    <source>
        <dbReference type="ARBA" id="ARBA00022777"/>
    </source>
</evidence>
<dbReference type="Proteomes" id="UP000007844">
    <property type="component" value="Chromosome"/>
</dbReference>
<evidence type="ECO:0000256" key="2">
    <source>
        <dbReference type="ARBA" id="ARBA00004370"/>
    </source>
</evidence>
<feature type="transmembrane region" description="Helical" evidence="11">
    <location>
        <begin position="15"/>
        <end position="34"/>
    </location>
</feature>
<keyword evidence="10 11" id="KW-0472">Membrane</keyword>
<dbReference type="InterPro" id="IPR003661">
    <property type="entry name" value="HisK_dim/P_dom"/>
</dbReference>